<feature type="region of interest" description="Disordered" evidence="12">
    <location>
        <begin position="1"/>
        <end position="41"/>
    </location>
</feature>
<evidence type="ECO:0000256" key="6">
    <source>
        <dbReference type="ARBA" id="ARBA00023159"/>
    </source>
</evidence>
<proteinExistence type="inferred from homology"/>
<evidence type="ECO:0000256" key="3">
    <source>
        <dbReference type="ARBA" id="ARBA00015277"/>
    </source>
</evidence>
<reference evidence="14" key="2">
    <citation type="submission" date="2025-08" db="UniProtKB">
        <authorList>
            <consortium name="Ensembl"/>
        </authorList>
    </citation>
    <scope>IDENTIFICATION</scope>
</reference>
<dbReference type="Proteomes" id="UP000016665">
    <property type="component" value="Chromosome 1A"/>
</dbReference>
<feature type="region of interest" description="Disordered" evidence="12">
    <location>
        <begin position="372"/>
        <end position="393"/>
    </location>
</feature>
<evidence type="ECO:0000313" key="14">
    <source>
        <dbReference type="Ensembl" id="ENSFALP00000027048.1"/>
    </source>
</evidence>
<evidence type="ECO:0000256" key="12">
    <source>
        <dbReference type="SAM" id="MobiDB-lite"/>
    </source>
</evidence>
<evidence type="ECO:0000256" key="2">
    <source>
        <dbReference type="ARBA" id="ARBA00009053"/>
    </source>
</evidence>
<dbReference type="GO" id="GO:0016602">
    <property type="term" value="C:CCAAT-binding factor complex"/>
    <property type="evidence" value="ECO:0007669"/>
    <property type="project" value="InterPro"/>
</dbReference>
<dbReference type="Ensembl" id="ENSFALT00000026717.1">
    <property type="protein sequence ID" value="ENSFALP00000027048.1"/>
    <property type="gene ID" value="ENSFALG00000024616.1"/>
</dbReference>
<comment type="subcellular location">
    <subcellularLocation>
        <location evidence="1">Nucleus</location>
    </subcellularLocation>
</comment>
<evidence type="ECO:0000256" key="4">
    <source>
        <dbReference type="ARBA" id="ARBA00023015"/>
    </source>
</evidence>
<dbReference type="FunFam" id="1.10.20.10:FF:000027">
    <property type="entry name" value="Nuclear transcription factor Y subunit beta"/>
    <property type="match status" value="1"/>
</dbReference>
<comment type="function">
    <text evidence="9">Component of the sequence-specific heterotrimeric transcription factor (NF-Y) which specifically recognizes a 5'-CCAAT-3' box motif found in the promoters of its target genes. NF-Y can function as both an activator and a repressor, depending on its interacting cofactors.</text>
</comment>
<evidence type="ECO:0000256" key="1">
    <source>
        <dbReference type="ARBA" id="ARBA00004123"/>
    </source>
</evidence>
<dbReference type="GO" id="GO:0000978">
    <property type="term" value="F:RNA polymerase II cis-regulatory region sequence-specific DNA binding"/>
    <property type="evidence" value="ECO:0007669"/>
    <property type="project" value="TreeGrafter"/>
</dbReference>
<protein>
    <recommendedName>
        <fullName evidence="3">Nuclear transcription factor Y subunit beta</fullName>
    </recommendedName>
    <alternativeName>
        <fullName evidence="10">CAAT box DNA-binding protein subunit B</fullName>
    </alternativeName>
    <alternativeName>
        <fullName evidence="11">Nuclear transcription factor Y subunit B</fullName>
    </alternativeName>
</protein>
<dbReference type="PRINTS" id="PR00615">
    <property type="entry name" value="CCAATSUBUNTA"/>
</dbReference>
<dbReference type="Pfam" id="PF00808">
    <property type="entry name" value="CBFD_NFYB_HMF"/>
    <property type="match status" value="1"/>
</dbReference>
<keyword evidence="15" id="KW-1185">Reference proteome</keyword>
<evidence type="ECO:0000313" key="15">
    <source>
        <dbReference type="Proteomes" id="UP000016665"/>
    </source>
</evidence>
<dbReference type="GeneTree" id="ENSGT00940000154917"/>
<organism evidence="14 15">
    <name type="scientific">Ficedula albicollis</name>
    <name type="common">Collared flycatcher</name>
    <name type="synonym">Muscicapa albicollis</name>
    <dbReference type="NCBI Taxonomy" id="59894"/>
    <lineage>
        <taxon>Eukaryota</taxon>
        <taxon>Metazoa</taxon>
        <taxon>Chordata</taxon>
        <taxon>Craniata</taxon>
        <taxon>Vertebrata</taxon>
        <taxon>Euteleostomi</taxon>
        <taxon>Archelosauria</taxon>
        <taxon>Archosauria</taxon>
        <taxon>Dinosauria</taxon>
        <taxon>Saurischia</taxon>
        <taxon>Theropoda</taxon>
        <taxon>Coelurosauria</taxon>
        <taxon>Aves</taxon>
        <taxon>Neognathae</taxon>
        <taxon>Neoaves</taxon>
        <taxon>Telluraves</taxon>
        <taxon>Australaves</taxon>
        <taxon>Passeriformes</taxon>
        <taxon>Muscicapidae</taxon>
        <taxon>Ficedula</taxon>
    </lineage>
</organism>
<dbReference type="PANTHER" id="PTHR11064:SF9">
    <property type="entry name" value="NUCLEAR TRANSCRIPTION FACTOR Y SUBUNIT BETA"/>
    <property type="match status" value="1"/>
</dbReference>
<dbReference type="Gene3D" id="1.10.20.10">
    <property type="entry name" value="Histone, subunit A"/>
    <property type="match status" value="1"/>
</dbReference>
<feature type="compositionally biased region" description="Basic and acidic residues" evidence="12">
    <location>
        <begin position="380"/>
        <end position="393"/>
    </location>
</feature>
<keyword evidence="4" id="KW-0805">Transcription regulation</keyword>
<feature type="compositionally biased region" description="Low complexity" evidence="12">
    <location>
        <begin position="13"/>
        <end position="29"/>
    </location>
</feature>
<gene>
    <name evidence="14" type="primary">NFYB</name>
</gene>
<reference evidence="14 15" key="1">
    <citation type="journal article" date="2012" name="Nature">
        <title>The genomic landscape of species divergence in Ficedula flycatchers.</title>
        <authorList>
            <person name="Ellegren H."/>
            <person name="Smeds L."/>
            <person name="Burri R."/>
            <person name="Olason P.I."/>
            <person name="Backstrom N."/>
            <person name="Kawakami T."/>
            <person name="Kunstner A."/>
            <person name="Makinen H."/>
            <person name="Nadachowska-Brzyska K."/>
            <person name="Qvarnstrom A."/>
            <person name="Uebbing S."/>
            <person name="Wolf J.B."/>
        </authorList>
    </citation>
    <scope>NUCLEOTIDE SEQUENCE [LARGE SCALE GENOMIC DNA]</scope>
</reference>
<dbReference type="CDD" id="cd22907">
    <property type="entry name" value="HFD_NFYB"/>
    <property type="match status" value="1"/>
</dbReference>
<dbReference type="InterPro" id="IPR027113">
    <property type="entry name" value="Transc_fact_NFYB/HAP3"/>
</dbReference>
<dbReference type="GO" id="GO:0046982">
    <property type="term" value="F:protein heterodimerization activity"/>
    <property type="evidence" value="ECO:0007669"/>
    <property type="project" value="InterPro"/>
</dbReference>
<evidence type="ECO:0000259" key="13">
    <source>
        <dbReference type="Pfam" id="PF00808"/>
    </source>
</evidence>
<dbReference type="PANTHER" id="PTHR11064">
    <property type="entry name" value="CCAAT-BINDING TRANSCRIPTION FACTOR-RELATED"/>
    <property type="match status" value="1"/>
</dbReference>
<keyword evidence="6" id="KW-0010">Activator</keyword>
<accession>A0A803VWE2</accession>
<keyword evidence="7" id="KW-0804">Transcription</keyword>
<evidence type="ECO:0000256" key="11">
    <source>
        <dbReference type="ARBA" id="ARBA00031126"/>
    </source>
</evidence>
<feature type="domain" description="Transcription factor CBF/NF-Y/archaeal histone" evidence="13">
    <location>
        <begin position="399"/>
        <end position="463"/>
    </location>
</feature>
<comment type="similarity">
    <text evidence="2">Belongs to the NFYB/HAP3 subunit family.</text>
</comment>
<evidence type="ECO:0000256" key="7">
    <source>
        <dbReference type="ARBA" id="ARBA00023163"/>
    </source>
</evidence>
<dbReference type="GO" id="GO:0005654">
    <property type="term" value="C:nucleoplasm"/>
    <property type="evidence" value="ECO:0007669"/>
    <property type="project" value="UniProtKB-ARBA"/>
</dbReference>
<evidence type="ECO:0000256" key="8">
    <source>
        <dbReference type="ARBA" id="ARBA00023242"/>
    </source>
</evidence>
<evidence type="ECO:0000256" key="5">
    <source>
        <dbReference type="ARBA" id="ARBA00023125"/>
    </source>
</evidence>
<feature type="region of interest" description="Disordered" evidence="12">
    <location>
        <begin position="313"/>
        <end position="332"/>
    </location>
</feature>
<reference evidence="14" key="3">
    <citation type="submission" date="2025-09" db="UniProtKB">
        <authorList>
            <consortium name="Ensembl"/>
        </authorList>
    </citation>
    <scope>IDENTIFICATION</scope>
</reference>
<keyword evidence="8" id="KW-0539">Nucleus</keyword>
<evidence type="ECO:0000256" key="10">
    <source>
        <dbReference type="ARBA" id="ARBA00029965"/>
    </source>
</evidence>
<dbReference type="GO" id="GO:0001228">
    <property type="term" value="F:DNA-binding transcription activator activity, RNA polymerase II-specific"/>
    <property type="evidence" value="ECO:0007669"/>
    <property type="project" value="InterPro"/>
</dbReference>
<sequence>GRGRREELPPVRGPATQPAAAAEAPCGTGPWQGPPSVAGTALGGSPGRAALCCGRDSPRWQAQLSVAAPAVPRCAVAGTALGGRHSSRWQPRPCRAVLWQGQPSVAGTALGGSPGRAALCCGRDSPRWQAQLSVAAPAVPRCAVAGTALGGRHSSRWQPRPCRAVLWQGQPSVAGTALGGSPGRAALCCGRDSPRWQAQLSVAAPAVPRCAVAGTALGGRHSSRWQPRPCRAVLWQGQPSVAGTALGGSPGRAALCCGRDSPRWQAQLSVAAPAVPRCAVAGTALGGRHSSRWQPRPCRAVLWQGQPSVAGTALGGSPGRLRSHFPSNQTADLRREPTRAALEMDGDSSTTDASQLGIAGDYIGGSHYVIQPHDDTEDSMNDHEDTNGSKESFREQDIYLPIANVARIMKNAIPQTGKIAKDAKECVQECVSEFISFITSEASERCHQEKRKTINGEDILFAMSTLGFDSYVEPLKLYLQKFREAMKGEKGIGGTVTTADGLSEELTEEAFTNQLPAGLITTDGQQQNVMVYTTSYQQISGVQQIQFS</sequence>
<dbReference type="InterPro" id="IPR009072">
    <property type="entry name" value="Histone-fold"/>
</dbReference>
<evidence type="ECO:0000256" key="9">
    <source>
        <dbReference type="ARBA" id="ARBA00025263"/>
    </source>
</evidence>
<dbReference type="PROSITE" id="PS00685">
    <property type="entry name" value="NFYB_HAP3"/>
    <property type="match status" value="1"/>
</dbReference>
<dbReference type="AlphaFoldDB" id="A0A803VWE2"/>
<keyword evidence="5" id="KW-0238">DNA-binding</keyword>
<dbReference type="InterPro" id="IPR003958">
    <property type="entry name" value="CBFA_NFYB_domain"/>
</dbReference>
<dbReference type="SUPFAM" id="SSF47113">
    <property type="entry name" value="Histone-fold"/>
    <property type="match status" value="1"/>
</dbReference>
<name>A0A803VWE2_FICAL</name>
<dbReference type="InterPro" id="IPR003956">
    <property type="entry name" value="Transcrpt_fac_NFYB/HAP3_CS"/>
</dbReference>